<evidence type="ECO:0000313" key="2">
    <source>
        <dbReference type="EMBL" id="MBP1467452.1"/>
    </source>
</evidence>
<dbReference type="RefSeq" id="WP_135479649.1">
    <property type="nucleotide sequence ID" value="NZ_SIJK02000034.1"/>
</dbReference>
<dbReference type="Pfam" id="PF01850">
    <property type="entry name" value="PIN"/>
    <property type="match status" value="1"/>
</dbReference>
<dbReference type="SUPFAM" id="SSF88723">
    <property type="entry name" value="PIN domain-like"/>
    <property type="match status" value="1"/>
</dbReference>
<dbReference type="Gene3D" id="3.40.50.1010">
    <property type="entry name" value="5'-nuclease"/>
    <property type="match status" value="1"/>
</dbReference>
<dbReference type="EMBL" id="SIJK02000034">
    <property type="protein sequence ID" value="MBP1467452.1"/>
    <property type="molecule type" value="Genomic_DNA"/>
</dbReference>
<comment type="caution">
    <text evidence="2">The sequence shown here is derived from an EMBL/GenBank/DDBJ whole genome shotgun (WGS) entry which is preliminary data.</text>
</comment>
<evidence type="ECO:0000313" key="3">
    <source>
        <dbReference type="Proteomes" id="UP001193081"/>
    </source>
</evidence>
<feature type="domain" description="PIN" evidence="1">
    <location>
        <begin position="5"/>
        <end position="58"/>
    </location>
</feature>
<organism evidence="2 3">
    <name type="scientific">Candidatus Chloroploca mongolica</name>
    <dbReference type="NCBI Taxonomy" id="2528176"/>
    <lineage>
        <taxon>Bacteria</taxon>
        <taxon>Bacillati</taxon>
        <taxon>Chloroflexota</taxon>
        <taxon>Chloroflexia</taxon>
        <taxon>Chloroflexales</taxon>
        <taxon>Chloroflexineae</taxon>
        <taxon>Oscillochloridaceae</taxon>
        <taxon>Candidatus Chloroploca</taxon>
    </lineage>
</organism>
<keyword evidence="3" id="KW-1185">Reference proteome</keyword>
<sequence>MSGSYLPDTNVVIALFANNPAVIAQLAVARNVFTASIVLGELYYGALHSDQVVANTARVSTFASKNVVLSCGESGLF</sequence>
<name>A0ABS4DDC6_9CHLR</name>
<dbReference type="InterPro" id="IPR029060">
    <property type="entry name" value="PIN-like_dom_sf"/>
</dbReference>
<gene>
    <name evidence="2" type="ORF">EYB53_017190</name>
</gene>
<dbReference type="InterPro" id="IPR002716">
    <property type="entry name" value="PIN_dom"/>
</dbReference>
<dbReference type="Proteomes" id="UP001193081">
    <property type="component" value="Unassembled WGS sequence"/>
</dbReference>
<protein>
    <recommendedName>
        <fullName evidence="1">PIN domain-containing protein</fullName>
    </recommendedName>
</protein>
<accession>A0ABS4DDC6</accession>
<reference evidence="2 3" key="1">
    <citation type="submission" date="2021-03" db="EMBL/GenBank/DDBJ databases">
        <authorList>
            <person name="Grouzdev D.S."/>
        </authorList>
    </citation>
    <scope>NUCLEOTIDE SEQUENCE [LARGE SCALE GENOMIC DNA]</scope>
    <source>
        <strain evidence="2 3">M50-1</strain>
    </source>
</reference>
<evidence type="ECO:0000259" key="1">
    <source>
        <dbReference type="Pfam" id="PF01850"/>
    </source>
</evidence>
<proteinExistence type="predicted"/>